<dbReference type="RefSeq" id="WP_184744530.1">
    <property type="nucleotide sequence ID" value="NZ_JACHGJ010000002.1"/>
</dbReference>
<organism evidence="1 2">
    <name type="scientific">Spirochaeta isovalerica</name>
    <dbReference type="NCBI Taxonomy" id="150"/>
    <lineage>
        <taxon>Bacteria</taxon>
        <taxon>Pseudomonadati</taxon>
        <taxon>Spirochaetota</taxon>
        <taxon>Spirochaetia</taxon>
        <taxon>Spirochaetales</taxon>
        <taxon>Spirochaetaceae</taxon>
        <taxon>Spirochaeta</taxon>
    </lineage>
</organism>
<dbReference type="Proteomes" id="UP000587760">
    <property type="component" value="Unassembled WGS sequence"/>
</dbReference>
<gene>
    <name evidence="1" type="ORF">HNR50_001015</name>
</gene>
<comment type="caution">
    <text evidence="1">The sequence shown here is derived from an EMBL/GenBank/DDBJ whole genome shotgun (WGS) entry which is preliminary data.</text>
</comment>
<reference evidence="1 2" key="1">
    <citation type="submission" date="2020-08" db="EMBL/GenBank/DDBJ databases">
        <title>Genomic Encyclopedia of Type Strains, Phase IV (KMG-IV): sequencing the most valuable type-strain genomes for metagenomic binning, comparative biology and taxonomic classification.</title>
        <authorList>
            <person name="Goeker M."/>
        </authorList>
    </citation>
    <scope>NUCLEOTIDE SEQUENCE [LARGE SCALE GENOMIC DNA]</scope>
    <source>
        <strain evidence="1 2">DSM 2461</strain>
    </source>
</reference>
<sequence length="58" mass="6473">MEGIANNVQNPYALLELTLKQAQNQGTDLAEKLMKLSAVQQIDQSQLSYMGNLVDMYV</sequence>
<evidence type="ECO:0000313" key="2">
    <source>
        <dbReference type="Proteomes" id="UP000587760"/>
    </source>
</evidence>
<proteinExistence type="predicted"/>
<dbReference type="EMBL" id="JACHGJ010000002">
    <property type="protein sequence ID" value="MBB6479357.1"/>
    <property type="molecule type" value="Genomic_DNA"/>
</dbReference>
<name>A0A841R841_9SPIO</name>
<accession>A0A841R841</accession>
<protein>
    <recommendedName>
        <fullName evidence="3">Motility protein</fullName>
    </recommendedName>
</protein>
<evidence type="ECO:0008006" key="3">
    <source>
        <dbReference type="Google" id="ProtNLM"/>
    </source>
</evidence>
<keyword evidence="2" id="KW-1185">Reference proteome</keyword>
<dbReference type="AlphaFoldDB" id="A0A841R841"/>
<evidence type="ECO:0000313" key="1">
    <source>
        <dbReference type="EMBL" id="MBB6479357.1"/>
    </source>
</evidence>